<feature type="compositionally biased region" description="Pro residues" evidence="2">
    <location>
        <begin position="404"/>
        <end position="426"/>
    </location>
</feature>
<proteinExistence type="predicted"/>
<feature type="compositionally biased region" description="Low complexity" evidence="2">
    <location>
        <begin position="452"/>
        <end position="477"/>
    </location>
</feature>
<keyword evidence="4" id="KW-1185">Reference proteome</keyword>
<dbReference type="PANTHER" id="PTHR15276:SF0">
    <property type="entry name" value="COILED-COIL DOMAIN-CONTAINING PROTEIN 6"/>
    <property type="match status" value="1"/>
</dbReference>
<dbReference type="EMBL" id="VSRR010000109">
    <property type="protein sequence ID" value="MPC10296.1"/>
    <property type="molecule type" value="Genomic_DNA"/>
</dbReference>
<dbReference type="AlphaFoldDB" id="A0A5B7CPH6"/>
<evidence type="ECO:0000313" key="3">
    <source>
        <dbReference type="EMBL" id="MPC10296.1"/>
    </source>
</evidence>
<evidence type="ECO:0000256" key="1">
    <source>
        <dbReference type="SAM" id="Coils"/>
    </source>
</evidence>
<dbReference type="Proteomes" id="UP000324222">
    <property type="component" value="Unassembled WGS sequence"/>
</dbReference>
<feature type="coiled-coil region" evidence="1">
    <location>
        <begin position="72"/>
        <end position="228"/>
    </location>
</feature>
<feature type="compositionally biased region" description="Pro residues" evidence="2">
    <location>
        <begin position="60"/>
        <end position="69"/>
    </location>
</feature>
<sequence length="509" mass="57995">MNHILYVRYYNDNNIYHTSLRQSCGFDDSQPESSVYYRSVNMADSASESDSSSVTDGPTMQPPSMPPSPITREQWQKRIDCLQQQNRVLRAELETYKLRVKSLHEENRALRQASVNIQARAEQEEEFISNTLLKKIQALKKEKETLALNYEQEEECLTNDLSRKLSQLRQEKVELEQTLEQEQECLVNKLMRKIEKLETETAAKQNDLETLRREKIELENTLEQEQEALVNKLWKRMDKLEAEKRMLQGKLEQPISNPPSPADFNQGDRANNLSSHIQHLRDEVSRFREQLTSAQEEHNRTTQQYANEERLIREENLRLQRKLQMEVERREALCRHLSESESSLEMEEERHYNEITSHRHRTLSSPVPYNPSPSLSSYSGGRDLFSPPSPMGRCPHCGQVIIHHPPPSVPPPNYLPSASPPPPPVISPAFQRLGPRTSQERFVKPIAPPPSSSALLATPASHHTSSNTTSGSASSSTPPHPPPPPVPAPQLPSSPHPVAPPSPMDVSRN</sequence>
<gene>
    <name evidence="3" type="primary">Ccdc6</name>
    <name evidence="3" type="ORF">E2C01_002927</name>
</gene>
<dbReference type="InterPro" id="IPR019152">
    <property type="entry name" value="DUF2046"/>
</dbReference>
<dbReference type="Pfam" id="PF09755">
    <property type="entry name" value="DUF2046"/>
    <property type="match status" value="1"/>
</dbReference>
<protein>
    <submittedName>
        <fullName evidence="3">Coiled-coil domain-containing protein 6</fullName>
    </submittedName>
</protein>
<comment type="caution">
    <text evidence="3">The sequence shown here is derived from an EMBL/GenBank/DDBJ whole genome shotgun (WGS) entry which is preliminary data.</text>
</comment>
<evidence type="ECO:0000256" key="2">
    <source>
        <dbReference type="SAM" id="MobiDB-lite"/>
    </source>
</evidence>
<feature type="coiled-coil region" evidence="1">
    <location>
        <begin position="270"/>
        <end position="311"/>
    </location>
</feature>
<keyword evidence="1" id="KW-0175">Coiled coil</keyword>
<organism evidence="3 4">
    <name type="scientific">Portunus trituberculatus</name>
    <name type="common">Swimming crab</name>
    <name type="synonym">Neptunus trituberculatus</name>
    <dbReference type="NCBI Taxonomy" id="210409"/>
    <lineage>
        <taxon>Eukaryota</taxon>
        <taxon>Metazoa</taxon>
        <taxon>Ecdysozoa</taxon>
        <taxon>Arthropoda</taxon>
        <taxon>Crustacea</taxon>
        <taxon>Multicrustacea</taxon>
        <taxon>Malacostraca</taxon>
        <taxon>Eumalacostraca</taxon>
        <taxon>Eucarida</taxon>
        <taxon>Decapoda</taxon>
        <taxon>Pleocyemata</taxon>
        <taxon>Brachyura</taxon>
        <taxon>Eubrachyura</taxon>
        <taxon>Portunoidea</taxon>
        <taxon>Portunidae</taxon>
        <taxon>Portuninae</taxon>
        <taxon>Portunus</taxon>
    </lineage>
</organism>
<feature type="compositionally biased region" description="Pro residues" evidence="2">
    <location>
        <begin position="478"/>
        <end position="503"/>
    </location>
</feature>
<dbReference type="OrthoDB" id="78858at2759"/>
<feature type="region of interest" description="Disordered" evidence="2">
    <location>
        <begin position="250"/>
        <end position="270"/>
    </location>
</feature>
<evidence type="ECO:0000313" key="4">
    <source>
        <dbReference type="Proteomes" id="UP000324222"/>
    </source>
</evidence>
<name>A0A5B7CPH6_PORTR</name>
<dbReference type="PANTHER" id="PTHR15276">
    <property type="entry name" value="H4 D10S170 PROTEIN-RELATED"/>
    <property type="match status" value="1"/>
</dbReference>
<feature type="region of interest" description="Disordered" evidence="2">
    <location>
        <begin position="356"/>
        <end position="509"/>
    </location>
</feature>
<feature type="compositionally biased region" description="Low complexity" evidence="2">
    <location>
        <begin position="363"/>
        <end position="379"/>
    </location>
</feature>
<accession>A0A5B7CPH6</accession>
<feature type="region of interest" description="Disordered" evidence="2">
    <location>
        <begin position="45"/>
        <end position="71"/>
    </location>
</feature>
<reference evidence="3 4" key="1">
    <citation type="submission" date="2019-05" db="EMBL/GenBank/DDBJ databases">
        <title>Another draft genome of Portunus trituberculatus and its Hox gene families provides insights of decapod evolution.</title>
        <authorList>
            <person name="Jeong J.-H."/>
            <person name="Song I."/>
            <person name="Kim S."/>
            <person name="Choi T."/>
            <person name="Kim D."/>
            <person name="Ryu S."/>
            <person name="Kim W."/>
        </authorList>
    </citation>
    <scope>NUCLEOTIDE SEQUENCE [LARGE SCALE GENOMIC DNA]</scope>
    <source>
        <tissue evidence="3">Muscle</tissue>
    </source>
</reference>